<dbReference type="InterPro" id="IPR049083">
    <property type="entry name" value="TACO1_YebC_N"/>
</dbReference>
<dbReference type="HAMAP" id="MF_00693">
    <property type="entry name" value="Transcrip_reg_TACO1"/>
    <property type="match status" value="1"/>
</dbReference>
<keyword evidence="3 6" id="KW-0805">Transcription regulation</keyword>
<evidence type="ECO:0000313" key="9">
    <source>
        <dbReference type="EMBL" id="OGG35787.1"/>
    </source>
</evidence>
<dbReference type="NCBIfam" id="NF009044">
    <property type="entry name" value="PRK12378.1"/>
    <property type="match status" value="1"/>
</dbReference>
<dbReference type="Gene3D" id="3.30.70.980">
    <property type="match status" value="2"/>
</dbReference>
<evidence type="ECO:0000256" key="6">
    <source>
        <dbReference type="HAMAP-Rule" id="MF_00693"/>
    </source>
</evidence>
<protein>
    <recommendedName>
        <fullName evidence="6">Probable transcriptional regulatory protein A2363_03630</fullName>
    </recommendedName>
</protein>
<dbReference type="SUPFAM" id="SSF75625">
    <property type="entry name" value="YebC-like"/>
    <property type="match status" value="1"/>
</dbReference>
<dbReference type="InterPro" id="IPR029072">
    <property type="entry name" value="YebC-like"/>
</dbReference>
<dbReference type="Gene3D" id="1.10.10.200">
    <property type="match status" value="1"/>
</dbReference>
<dbReference type="Pfam" id="PF20772">
    <property type="entry name" value="TACO1_YebC_N"/>
    <property type="match status" value="1"/>
</dbReference>
<keyword evidence="5 6" id="KW-0804">Transcription</keyword>
<organism evidence="9 10">
    <name type="scientific">Candidatus Gottesmanbacteria bacterium RIFOXYB1_FULL_47_11</name>
    <dbReference type="NCBI Taxonomy" id="1798401"/>
    <lineage>
        <taxon>Bacteria</taxon>
        <taxon>Candidatus Gottesmaniibacteriota</taxon>
    </lineage>
</organism>
<evidence type="ECO:0000256" key="4">
    <source>
        <dbReference type="ARBA" id="ARBA00023125"/>
    </source>
</evidence>
<evidence type="ECO:0000256" key="3">
    <source>
        <dbReference type="ARBA" id="ARBA00023015"/>
    </source>
</evidence>
<evidence type="ECO:0000256" key="2">
    <source>
        <dbReference type="ARBA" id="ARBA00022490"/>
    </source>
</evidence>
<comment type="similarity">
    <text evidence="1 6">Belongs to the TACO1 family.</text>
</comment>
<gene>
    <name evidence="9" type="ORF">A2363_03630</name>
</gene>
<dbReference type="AlphaFoldDB" id="A0A1F6BGZ4"/>
<dbReference type="PANTHER" id="PTHR12532:SF6">
    <property type="entry name" value="TRANSCRIPTIONAL REGULATORY PROTEIN YEBC-RELATED"/>
    <property type="match status" value="1"/>
</dbReference>
<comment type="subcellular location">
    <subcellularLocation>
        <location evidence="6">Cytoplasm</location>
    </subcellularLocation>
</comment>
<dbReference type="InterPro" id="IPR026564">
    <property type="entry name" value="Transcrip_reg_TACO1-like_dom3"/>
</dbReference>
<dbReference type="PANTHER" id="PTHR12532">
    <property type="entry name" value="TRANSLATIONAL ACTIVATOR OF CYTOCHROME C OXIDASE 1"/>
    <property type="match status" value="1"/>
</dbReference>
<dbReference type="NCBIfam" id="NF001030">
    <property type="entry name" value="PRK00110.1"/>
    <property type="match status" value="1"/>
</dbReference>
<feature type="domain" description="TACO1/YebC-like N-terminal" evidence="8">
    <location>
        <begin position="5"/>
        <end position="77"/>
    </location>
</feature>
<evidence type="ECO:0000313" key="10">
    <source>
        <dbReference type="Proteomes" id="UP000176186"/>
    </source>
</evidence>
<dbReference type="InterPro" id="IPR017856">
    <property type="entry name" value="Integrase-like_N"/>
</dbReference>
<keyword evidence="2 6" id="KW-0963">Cytoplasm</keyword>
<evidence type="ECO:0000256" key="1">
    <source>
        <dbReference type="ARBA" id="ARBA00008724"/>
    </source>
</evidence>
<dbReference type="InterPro" id="IPR048300">
    <property type="entry name" value="TACO1_YebC-like_2nd/3rd_dom"/>
</dbReference>
<dbReference type="FunFam" id="1.10.10.200:FF:000002">
    <property type="entry name" value="Probable transcriptional regulatory protein CLM62_37755"/>
    <property type="match status" value="1"/>
</dbReference>
<accession>A0A1F6BGZ4</accession>
<evidence type="ECO:0000256" key="5">
    <source>
        <dbReference type="ARBA" id="ARBA00023163"/>
    </source>
</evidence>
<keyword evidence="4 6" id="KW-0238">DNA-binding</keyword>
<evidence type="ECO:0000259" key="8">
    <source>
        <dbReference type="Pfam" id="PF20772"/>
    </source>
</evidence>
<reference evidence="9 10" key="1">
    <citation type="journal article" date="2016" name="Nat. Commun.">
        <title>Thousands of microbial genomes shed light on interconnected biogeochemical processes in an aquifer system.</title>
        <authorList>
            <person name="Anantharaman K."/>
            <person name="Brown C.T."/>
            <person name="Hug L.A."/>
            <person name="Sharon I."/>
            <person name="Castelle C.J."/>
            <person name="Probst A.J."/>
            <person name="Thomas B.C."/>
            <person name="Singh A."/>
            <person name="Wilkins M.J."/>
            <person name="Karaoz U."/>
            <person name="Brodie E.L."/>
            <person name="Williams K.H."/>
            <person name="Hubbard S.S."/>
            <person name="Banfield J.F."/>
        </authorList>
    </citation>
    <scope>NUCLEOTIDE SEQUENCE [LARGE SCALE GENOMIC DNA]</scope>
</reference>
<proteinExistence type="inferred from homology"/>
<dbReference type="Pfam" id="PF01709">
    <property type="entry name" value="Transcrip_reg"/>
    <property type="match status" value="1"/>
</dbReference>
<dbReference type="NCBIfam" id="TIGR01033">
    <property type="entry name" value="YebC/PmpR family DNA-binding transcriptional regulator"/>
    <property type="match status" value="1"/>
</dbReference>
<dbReference type="GO" id="GO:0006355">
    <property type="term" value="P:regulation of DNA-templated transcription"/>
    <property type="evidence" value="ECO:0007669"/>
    <property type="project" value="UniProtKB-UniRule"/>
</dbReference>
<feature type="domain" description="TACO1/YebC-like second and third" evidence="7">
    <location>
        <begin position="83"/>
        <end position="237"/>
    </location>
</feature>
<dbReference type="GO" id="GO:0003677">
    <property type="term" value="F:DNA binding"/>
    <property type="evidence" value="ECO:0007669"/>
    <property type="project" value="UniProtKB-UniRule"/>
</dbReference>
<dbReference type="Proteomes" id="UP000176186">
    <property type="component" value="Unassembled WGS sequence"/>
</dbReference>
<dbReference type="EMBL" id="MFKE01000005">
    <property type="protein sequence ID" value="OGG35787.1"/>
    <property type="molecule type" value="Genomic_DNA"/>
</dbReference>
<dbReference type="InterPro" id="IPR002876">
    <property type="entry name" value="Transcrip_reg_TACO1-like"/>
</dbReference>
<comment type="caution">
    <text evidence="9">The sequence shown here is derived from an EMBL/GenBank/DDBJ whole genome shotgun (WGS) entry which is preliminary data.</text>
</comment>
<evidence type="ECO:0000259" key="7">
    <source>
        <dbReference type="Pfam" id="PF01709"/>
    </source>
</evidence>
<dbReference type="GO" id="GO:0005829">
    <property type="term" value="C:cytosol"/>
    <property type="evidence" value="ECO:0007669"/>
    <property type="project" value="TreeGrafter"/>
</dbReference>
<sequence>MSGHSKWSKVKHQKAVTDVVKSAAFTKASRAITIAVKEGGGVTDPNQNFHLRLAIEKARGVNMPKENIARAIAHGTGGGASLEHISYEGYGPGGVALVIEATTDNRQRTVSQIKNILERTGGTLAAPGAVDYLFKRRGVLTVPKSAMTIDTLLEAAIDAGADDVVEATDLFEVYTLPSAFVAVRLALEEKQVVIDNAVLIMHPETIVQTDDSARARIDTLIEELEALDDVQSVYTNMT</sequence>
<dbReference type="STRING" id="1798401.A2363_03630"/>
<name>A0A1F6BGZ4_9BACT</name>